<dbReference type="GeneID" id="20657781"/>
<feature type="non-terminal residue" evidence="1">
    <location>
        <position position="1"/>
    </location>
</feature>
<organism evidence="1 2">
    <name type="scientific">Phytophthora sojae (strain P6497)</name>
    <name type="common">Soybean stem and root rot agent</name>
    <name type="synonym">Phytophthora megasperma f. sp. glycines</name>
    <dbReference type="NCBI Taxonomy" id="1094619"/>
    <lineage>
        <taxon>Eukaryota</taxon>
        <taxon>Sar</taxon>
        <taxon>Stramenopiles</taxon>
        <taxon>Oomycota</taxon>
        <taxon>Peronosporomycetes</taxon>
        <taxon>Peronosporales</taxon>
        <taxon>Peronosporaceae</taxon>
        <taxon>Phytophthora</taxon>
    </lineage>
</organism>
<dbReference type="RefSeq" id="XP_009527800.1">
    <property type="nucleotide sequence ID" value="XM_009529505.1"/>
</dbReference>
<dbReference type="InParanoid" id="G4ZIA5"/>
<evidence type="ECO:0000313" key="1">
    <source>
        <dbReference type="EMBL" id="EGZ18742.1"/>
    </source>
</evidence>
<accession>G4ZIA5</accession>
<gene>
    <name evidence="1" type="ORF">PHYSODRAFT_500028</name>
</gene>
<dbReference type="EMBL" id="JH159154">
    <property type="protein sequence ID" value="EGZ18742.1"/>
    <property type="molecule type" value="Genomic_DNA"/>
</dbReference>
<protein>
    <submittedName>
        <fullName evidence="1">Uncharacterized protein</fullName>
    </submittedName>
</protein>
<evidence type="ECO:0000313" key="2">
    <source>
        <dbReference type="Proteomes" id="UP000002640"/>
    </source>
</evidence>
<proteinExistence type="predicted"/>
<dbReference type="AlphaFoldDB" id="G4ZIA5"/>
<dbReference type="KEGG" id="psoj:PHYSODRAFT_500028"/>
<dbReference type="Proteomes" id="UP000002640">
    <property type="component" value="Unassembled WGS sequence"/>
</dbReference>
<name>G4ZIA5_PHYSP</name>
<keyword evidence="2" id="KW-1185">Reference proteome</keyword>
<reference evidence="1 2" key="1">
    <citation type="journal article" date="2006" name="Science">
        <title>Phytophthora genome sequences uncover evolutionary origins and mechanisms of pathogenesis.</title>
        <authorList>
            <person name="Tyler B.M."/>
            <person name="Tripathy S."/>
            <person name="Zhang X."/>
            <person name="Dehal P."/>
            <person name="Jiang R.H."/>
            <person name="Aerts A."/>
            <person name="Arredondo F.D."/>
            <person name="Baxter L."/>
            <person name="Bensasson D."/>
            <person name="Beynon J.L."/>
            <person name="Chapman J."/>
            <person name="Damasceno C.M."/>
            <person name="Dorrance A.E."/>
            <person name="Dou D."/>
            <person name="Dickerman A.W."/>
            <person name="Dubchak I.L."/>
            <person name="Garbelotto M."/>
            <person name="Gijzen M."/>
            <person name="Gordon S.G."/>
            <person name="Govers F."/>
            <person name="Grunwald N.J."/>
            <person name="Huang W."/>
            <person name="Ivors K.L."/>
            <person name="Jones R.W."/>
            <person name="Kamoun S."/>
            <person name="Krampis K."/>
            <person name="Lamour K.H."/>
            <person name="Lee M.K."/>
            <person name="McDonald W.H."/>
            <person name="Medina M."/>
            <person name="Meijer H.J."/>
            <person name="Nordberg E.K."/>
            <person name="Maclean D.J."/>
            <person name="Ospina-Giraldo M.D."/>
            <person name="Morris P.F."/>
            <person name="Phuntumart V."/>
            <person name="Putnam N.H."/>
            <person name="Rash S."/>
            <person name="Rose J.K."/>
            <person name="Sakihama Y."/>
            <person name="Salamov A.A."/>
            <person name="Savidor A."/>
            <person name="Scheuring C.F."/>
            <person name="Smith B.M."/>
            <person name="Sobral B.W."/>
            <person name="Terry A."/>
            <person name="Torto-Alalibo T.A."/>
            <person name="Win J."/>
            <person name="Xu Z."/>
            <person name="Zhang H."/>
            <person name="Grigoriev I.V."/>
            <person name="Rokhsar D.S."/>
            <person name="Boore J.L."/>
        </authorList>
    </citation>
    <scope>NUCLEOTIDE SEQUENCE [LARGE SCALE GENOMIC DNA]</scope>
    <source>
        <strain evidence="1 2">P6497</strain>
    </source>
</reference>
<sequence>IRKCFRSRDFEYDLQPRLCNLRQHGFYHGYLSESQNLLFQCMEPISPVEQRFYFQQGLRSNIYRSINEKRSKKLSTGLPF</sequence>